<proteinExistence type="predicted"/>
<dbReference type="Pfam" id="PF00004">
    <property type="entry name" value="AAA"/>
    <property type="match status" value="1"/>
</dbReference>
<dbReference type="GO" id="GO:0005524">
    <property type="term" value="F:ATP binding"/>
    <property type="evidence" value="ECO:0007669"/>
    <property type="project" value="UniProtKB-KW"/>
</dbReference>
<evidence type="ECO:0000256" key="1">
    <source>
        <dbReference type="ARBA" id="ARBA00022741"/>
    </source>
</evidence>
<sequence length="566" mass="61332">MSVVEAAAKDPGQLSLPPASLMDDAQTQLSLIFQSYSPECTTEFDSGAKSNDPSLILYCPIEGGESLVDITVQELAGRTNATVKTIDIVQYINEQPGSFWTDTSTSGYDSDSDSGSSGNNAAGYFTVGQPISAAKLAELVGSALAKSDAVPKSKGTPASNYRIVYLRDFGCLATLAPGCYNKVLSTIREQYQDGGASQATKTPTAVILGASPLLVNGGLFQKEPPKEETSGNSALERGLESFLKSLRAGGEANSDNNRMGPWGEGEDAEKSRGGRLRQQHEMWKSGTLTDYICNSLDQTRVFTGGVSHYSTRHKHLPTCVVVPAQRNPAQERLAREKRRLELNRCQVQVALLAMGGELSSKLRRSRYKNTFNDLTARFKEEFIEYKTIERIAKRTMGRVLTASKSRSSAPVAVSWKDYCAAWHLQNERDRECDNWLAGSVPTGGAESKGSNSGGKDSTRASDAKDEVVEWIKKQDLNTYQEKMLKCLVCPDDMPTGFDSVHLPDTTIDAMRTLVSLRLVCPTAFHSGILKQNNMSGALLFGPPGTGKTHLVKAIAKESGARMVIGI</sequence>
<organism evidence="5 6">
    <name type="scientific">Rhizoctonia solani</name>
    <dbReference type="NCBI Taxonomy" id="456999"/>
    <lineage>
        <taxon>Eukaryota</taxon>
        <taxon>Fungi</taxon>
        <taxon>Dikarya</taxon>
        <taxon>Basidiomycota</taxon>
        <taxon>Agaricomycotina</taxon>
        <taxon>Agaricomycetes</taxon>
        <taxon>Cantharellales</taxon>
        <taxon>Ceratobasidiaceae</taxon>
        <taxon>Rhizoctonia</taxon>
    </lineage>
</organism>
<feature type="compositionally biased region" description="Basic and acidic residues" evidence="3">
    <location>
        <begin position="268"/>
        <end position="279"/>
    </location>
</feature>
<accession>A0A8H3AXX4</accession>
<comment type="caution">
    <text evidence="5">The sequence shown here is derived from an EMBL/GenBank/DDBJ whole genome shotgun (WGS) entry which is preliminary data.</text>
</comment>
<reference evidence="5" key="1">
    <citation type="submission" date="2021-01" db="EMBL/GenBank/DDBJ databases">
        <authorList>
            <person name="Kaushik A."/>
        </authorList>
    </citation>
    <scope>NUCLEOTIDE SEQUENCE</scope>
    <source>
        <strain evidence="5">AG6-10EEA</strain>
    </source>
</reference>
<feature type="region of interest" description="Disordered" evidence="3">
    <location>
        <begin position="440"/>
        <end position="463"/>
    </location>
</feature>
<dbReference type="GO" id="GO:0016887">
    <property type="term" value="F:ATP hydrolysis activity"/>
    <property type="evidence" value="ECO:0007669"/>
    <property type="project" value="InterPro"/>
</dbReference>
<evidence type="ECO:0000313" key="5">
    <source>
        <dbReference type="EMBL" id="CAE6443085.1"/>
    </source>
</evidence>
<evidence type="ECO:0000313" key="6">
    <source>
        <dbReference type="Proteomes" id="UP000663853"/>
    </source>
</evidence>
<protein>
    <recommendedName>
        <fullName evidence="4">ATPase AAA-type core domain-containing protein</fullName>
    </recommendedName>
</protein>
<evidence type="ECO:0000256" key="3">
    <source>
        <dbReference type="SAM" id="MobiDB-lite"/>
    </source>
</evidence>
<dbReference type="PANTHER" id="PTHR45644">
    <property type="entry name" value="AAA ATPASE, PUTATIVE (AFU_ORTHOLOGUE AFUA_2G12920)-RELATED-RELATED"/>
    <property type="match status" value="1"/>
</dbReference>
<dbReference type="InterPro" id="IPR051701">
    <property type="entry name" value="Mito_OM_Translocase_MSP1"/>
</dbReference>
<keyword evidence="2" id="KW-0067">ATP-binding</keyword>
<dbReference type="InterPro" id="IPR003959">
    <property type="entry name" value="ATPase_AAA_core"/>
</dbReference>
<evidence type="ECO:0000256" key="2">
    <source>
        <dbReference type="ARBA" id="ARBA00022840"/>
    </source>
</evidence>
<feature type="domain" description="ATPase AAA-type core" evidence="4">
    <location>
        <begin position="538"/>
        <end position="563"/>
    </location>
</feature>
<dbReference type="InterPro" id="IPR027417">
    <property type="entry name" value="P-loop_NTPase"/>
</dbReference>
<gene>
    <name evidence="5" type="ORF">RDB_LOCUS38910</name>
</gene>
<name>A0A8H3AXX4_9AGAM</name>
<dbReference type="PANTHER" id="PTHR45644:SF56">
    <property type="entry name" value="AAA ATPASE, PUTATIVE (AFU_ORTHOLOGUE AFUA_2G12920)-RELATED"/>
    <property type="match status" value="1"/>
</dbReference>
<dbReference type="Gene3D" id="3.40.50.300">
    <property type="entry name" value="P-loop containing nucleotide triphosphate hydrolases"/>
    <property type="match status" value="1"/>
</dbReference>
<keyword evidence="1" id="KW-0547">Nucleotide-binding</keyword>
<feature type="region of interest" description="Disordered" evidence="3">
    <location>
        <begin position="249"/>
        <end position="279"/>
    </location>
</feature>
<dbReference type="SUPFAM" id="SSF52540">
    <property type="entry name" value="P-loop containing nucleoside triphosphate hydrolases"/>
    <property type="match status" value="1"/>
</dbReference>
<dbReference type="GO" id="GO:0005741">
    <property type="term" value="C:mitochondrial outer membrane"/>
    <property type="evidence" value="ECO:0007669"/>
    <property type="project" value="TreeGrafter"/>
</dbReference>
<evidence type="ECO:0000259" key="4">
    <source>
        <dbReference type="Pfam" id="PF00004"/>
    </source>
</evidence>
<dbReference type="Proteomes" id="UP000663853">
    <property type="component" value="Unassembled WGS sequence"/>
</dbReference>
<dbReference type="AlphaFoldDB" id="A0A8H3AXX4"/>
<dbReference type="EMBL" id="CAJMXA010000789">
    <property type="protein sequence ID" value="CAE6443085.1"/>
    <property type="molecule type" value="Genomic_DNA"/>
</dbReference>